<sequence>MTKRFSNRIVLITGAAGGMGKAFAKSFAEEGAALVLTDVDEAGLEQTTAELKSQGFTCSSYVVDLAVAREVKDFTVQICKRYPELDVLINNAGLAYGEVATGLVDISQEKWLIYLSVNTVAPLLLAQGLRTSLAAAKGVVLNISSMASYVPGTAYGVTKAALNAMTFAMAGAFGSDNIRVNAIAPGVMETEAVKMQMSAATHMRIQAQQMLNLNGTPDDIAKLALFLASDDARFITNETILCDAGNRIRGWRP</sequence>
<dbReference type="PRINTS" id="PR00080">
    <property type="entry name" value="SDRFAMILY"/>
</dbReference>
<dbReference type="SUPFAM" id="SSF51735">
    <property type="entry name" value="NAD(P)-binding Rossmann-fold domains"/>
    <property type="match status" value="1"/>
</dbReference>
<accession>A0A2T5MC62</accession>
<gene>
    <name evidence="2" type="ORF">CJD38_16615</name>
</gene>
<dbReference type="Gene3D" id="3.40.50.720">
    <property type="entry name" value="NAD(P)-binding Rossmann-like Domain"/>
    <property type="match status" value="1"/>
</dbReference>
<dbReference type="PANTHER" id="PTHR42760">
    <property type="entry name" value="SHORT-CHAIN DEHYDROGENASES/REDUCTASES FAMILY MEMBER"/>
    <property type="match status" value="1"/>
</dbReference>
<comment type="similarity">
    <text evidence="1">Belongs to the short-chain dehydrogenases/reductases (SDR) family.</text>
</comment>
<name>A0A2T5MC62_9GAMM</name>
<evidence type="ECO:0000256" key="1">
    <source>
        <dbReference type="ARBA" id="ARBA00006484"/>
    </source>
</evidence>
<dbReference type="Proteomes" id="UP000244248">
    <property type="component" value="Unassembled WGS sequence"/>
</dbReference>
<dbReference type="CDD" id="cd05233">
    <property type="entry name" value="SDR_c"/>
    <property type="match status" value="1"/>
</dbReference>
<dbReference type="RefSeq" id="WP_107941509.1">
    <property type="nucleotide sequence ID" value="NZ_QANS01000007.1"/>
</dbReference>
<comment type="caution">
    <text evidence="2">The sequence shown here is derived from an EMBL/GenBank/DDBJ whole genome shotgun (WGS) entry which is preliminary data.</text>
</comment>
<evidence type="ECO:0000313" key="2">
    <source>
        <dbReference type="EMBL" id="PTU30163.1"/>
    </source>
</evidence>
<proteinExistence type="inferred from homology"/>
<dbReference type="FunFam" id="3.40.50.720:FF:000084">
    <property type="entry name" value="Short-chain dehydrogenase reductase"/>
    <property type="match status" value="1"/>
</dbReference>
<reference evidence="2 3" key="1">
    <citation type="submission" date="2018-04" db="EMBL/GenBank/DDBJ databases">
        <title>Novel species isolated from glacier.</title>
        <authorList>
            <person name="Liu Q."/>
            <person name="Xin Y.-H."/>
        </authorList>
    </citation>
    <scope>NUCLEOTIDE SEQUENCE [LARGE SCALE GENOMIC DNA]</scope>
    <source>
        <strain evidence="2 3">GT1R17</strain>
    </source>
</reference>
<dbReference type="PRINTS" id="PR00081">
    <property type="entry name" value="GDHRDH"/>
</dbReference>
<dbReference type="InterPro" id="IPR002347">
    <property type="entry name" value="SDR_fam"/>
</dbReference>
<dbReference type="GO" id="GO:0016616">
    <property type="term" value="F:oxidoreductase activity, acting on the CH-OH group of donors, NAD or NADP as acceptor"/>
    <property type="evidence" value="ECO:0007669"/>
    <property type="project" value="TreeGrafter"/>
</dbReference>
<dbReference type="AlphaFoldDB" id="A0A2T5MC62"/>
<dbReference type="InterPro" id="IPR036291">
    <property type="entry name" value="NAD(P)-bd_dom_sf"/>
</dbReference>
<protein>
    <submittedName>
        <fullName evidence="2">NAD(P)-dependent oxidoreductase</fullName>
    </submittedName>
</protein>
<keyword evidence="3" id="KW-1185">Reference proteome</keyword>
<evidence type="ECO:0000313" key="3">
    <source>
        <dbReference type="Proteomes" id="UP000244248"/>
    </source>
</evidence>
<dbReference type="EMBL" id="QANS01000007">
    <property type="protein sequence ID" value="PTU30163.1"/>
    <property type="molecule type" value="Genomic_DNA"/>
</dbReference>
<dbReference type="Pfam" id="PF13561">
    <property type="entry name" value="adh_short_C2"/>
    <property type="match status" value="1"/>
</dbReference>
<dbReference type="OrthoDB" id="9789398at2"/>
<dbReference type="InterPro" id="IPR020904">
    <property type="entry name" value="Sc_DH/Rdtase_CS"/>
</dbReference>
<dbReference type="PROSITE" id="PS00061">
    <property type="entry name" value="ADH_SHORT"/>
    <property type="match status" value="1"/>
</dbReference>
<organism evidence="2 3">
    <name type="scientific">Stenotrophobium rhamnosiphilum</name>
    <dbReference type="NCBI Taxonomy" id="2029166"/>
    <lineage>
        <taxon>Bacteria</taxon>
        <taxon>Pseudomonadati</taxon>
        <taxon>Pseudomonadota</taxon>
        <taxon>Gammaproteobacteria</taxon>
        <taxon>Nevskiales</taxon>
        <taxon>Nevskiaceae</taxon>
        <taxon>Stenotrophobium</taxon>
    </lineage>
</organism>